<gene>
    <name evidence="2" type="ORF">WH95_06000</name>
</gene>
<comment type="caution">
    <text evidence="2">The sequence shown here is derived from an EMBL/GenBank/DDBJ whole genome shotgun (WGS) entry which is preliminary data.</text>
</comment>
<protein>
    <submittedName>
        <fullName evidence="2">Uncharacterized protein</fullName>
    </submittedName>
</protein>
<feature type="region of interest" description="Disordered" evidence="1">
    <location>
        <begin position="42"/>
        <end position="62"/>
    </location>
</feature>
<evidence type="ECO:0000313" key="2">
    <source>
        <dbReference type="EMBL" id="KKJ77964.1"/>
    </source>
</evidence>
<dbReference type="Proteomes" id="UP000034491">
    <property type="component" value="Unassembled WGS sequence"/>
</dbReference>
<keyword evidence="3" id="KW-1185">Reference proteome</keyword>
<dbReference type="AlphaFoldDB" id="A0A0M2RC06"/>
<evidence type="ECO:0000313" key="3">
    <source>
        <dbReference type="Proteomes" id="UP000034491"/>
    </source>
</evidence>
<organism evidence="2 3">
    <name type="scientific">Kiloniella litopenaei</name>
    <dbReference type="NCBI Taxonomy" id="1549748"/>
    <lineage>
        <taxon>Bacteria</taxon>
        <taxon>Pseudomonadati</taxon>
        <taxon>Pseudomonadota</taxon>
        <taxon>Alphaproteobacteria</taxon>
        <taxon>Rhodospirillales</taxon>
        <taxon>Kiloniellaceae</taxon>
        <taxon>Kiloniella</taxon>
    </lineage>
</organism>
<sequence>MENSVDNMMKSSLSVASSPYLAKPLRSIAQAKAEQDEKRRLEAIKNQKLQSKISDAARKKEH</sequence>
<reference evidence="2 3" key="1">
    <citation type="submission" date="2015-03" db="EMBL/GenBank/DDBJ databases">
        <title>Genome sequence of Kiloniella sp. P1-1, isolated from the gut microflora of Pacific white shrimp, Penaeus vannamei.</title>
        <authorList>
            <person name="Shao Z."/>
            <person name="Wang L."/>
            <person name="Li X."/>
        </authorList>
    </citation>
    <scope>NUCLEOTIDE SEQUENCE [LARGE SCALE GENOMIC DNA]</scope>
    <source>
        <strain evidence="2 3">P1-1</strain>
    </source>
</reference>
<name>A0A0M2RC06_9PROT</name>
<accession>A0A0M2RC06</accession>
<proteinExistence type="predicted"/>
<dbReference type="EMBL" id="LANI01000003">
    <property type="protein sequence ID" value="KKJ77964.1"/>
    <property type="molecule type" value="Genomic_DNA"/>
</dbReference>
<evidence type="ECO:0000256" key="1">
    <source>
        <dbReference type="SAM" id="MobiDB-lite"/>
    </source>
</evidence>